<evidence type="ECO:0000256" key="2">
    <source>
        <dbReference type="PROSITE-ProRule" id="PRU00708"/>
    </source>
</evidence>
<feature type="repeat" description="PPR" evidence="2">
    <location>
        <begin position="131"/>
        <end position="165"/>
    </location>
</feature>
<dbReference type="InterPro" id="IPR046960">
    <property type="entry name" value="PPR_At4g14850-like_plant"/>
</dbReference>
<proteinExistence type="predicted"/>
<dbReference type="NCBIfam" id="TIGR00756">
    <property type="entry name" value="PPR"/>
    <property type="match status" value="2"/>
</dbReference>
<evidence type="ECO:0000313" key="3">
    <source>
        <dbReference type="EMBL" id="MCD7452505.1"/>
    </source>
</evidence>
<organism evidence="3 4">
    <name type="scientific">Datura stramonium</name>
    <name type="common">Jimsonweed</name>
    <name type="synonym">Common thornapple</name>
    <dbReference type="NCBI Taxonomy" id="4076"/>
    <lineage>
        <taxon>Eukaryota</taxon>
        <taxon>Viridiplantae</taxon>
        <taxon>Streptophyta</taxon>
        <taxon>Embryophyta</taxon>
        <taxon>Tracheophyta</taxon>
        <taxon>Spermatophyta</taxon>
        <taxon>Magnoliopsida</taxon>
        <taxon>eudicotyledons</taxon>
        <taxon>Gunneridae</taxon>
        <taxon>Pentapetalae</taxon>
        <taxon>asterids</taxon>
        <taxon>lamiids</taxon>
        <taxon>Solanales</taxon>
        <taxon>Solanaceae</taxon>
        <taxon>Solanoideae</taxon>
        <taxon>Datureae</taxon>
        <taxon>Datura</taxon>
    </lineage>
</organism>
<dbReference type="PANTHER" id="PTHR47926">
    <property type="entry name" value="PENTATRICOPEPTIDE REPEAT-CONTAINING PROTEIN"/>
    <property type="match status" value="1"/>
</dbReference>
<evidence type="ECO:0008006" key="5">
    <source>
        <dbReference type="Google" id="ProtNLM"/>
    </source>
</evidence>
<dbReference type="InterPro" id="IPR046848">
    <property type="entry name" value="E_motif"/>
</dbReference>
<dbReference type="InterPro" id="IPR002885">
    <property type="entry name" value="PPR_rpt"/>
</dbReference>
<name>A0ABS8S079_DATST</name>
<dbReference type="Proteomes" id="UP000823775">
    <property type="component" value="Unassembled WGS sequence"/>
</dbReference>
<dbReference type="EMBL" id="JACEIK010000213">
    <property type="protein sequence ID" value="MCD7452505.1"/>
    <property type="molecule type" value="Genomic_DNA"/>
</dbReference>
<sequence>MWLKVPTMFLLTVDHRDTERSPLKNEKKSENLARYQDEAKEVVGVSGNEYDGAGCSGRQEEIVGAEVTSKVVMLDEIINYVQSLERQVEGMHTNCLNKYPNQTSFPGTPFFLFIPSLERILEVFNRMPKRDGVSWNLIISGYASRGLSVNALEAYKLMVEDGGMSLNRITFSMMLILSWHNGWIQMSRQIQGQIVKWGFELYVFVDSPLVDMYAKAGFIYEAEKNGLDREALVLFRKMRLEGLPIDQFIFGSILTACGGLQTIKLRRQTSSCFYSQNLSQQERNGFSEEAVKAFCDMQKNGIEPDDFTLGSVISSCANLASLEEGAQFHGQALVSGLISFITVSNALVTLYDAIGWAALLSSCRTHGNMEIGKWAAASLLELDPENPATYILLTTMYAVKGNWTHFMQKILKS</sequence>
<dbReference type="Pfam" id="PF01535">
    <property type="entry name" value="PPR"/>
    <property type="match status" value="2"/>
</dbReference>
<keyword evidence="1" id="KW-0677">Repeat</keyword>
<accession>A0ABS8S079</accession>
<dbReference type="Pfam" id="PF20431">
    <property type="entry name" value="E_motif"/>
    <property type="match status" value="1"/>
</dbReference>
<gene>
    <name evidence="3" type="ORF">HAX54_017192</name>
</gene>
<dbReference type="PROSITE" id="PS51375">
    <property type="entry name" value="PPR"/>
    <property type="match status" value="1"/>
</dbReference>
<dbReference type="Gene3D" id="1.25.40.10">
    <property type="entry name" value="Tetratricopeptide repeat domain"/>
    <property type="match status" value="2"/>
</dbReference>
<keyword evidence="4" id="KW-1185">Reference proteome</keyword>
<reference evidence="3 4" key="1">
    <citation type="journal article" date="2021" name="BMC Genomics">
        <title>Datura genome reveals duplications of psychoactive alkaloid biosynthetic genes and high mutation rate following tissue culture.</title>
        <authorList>
            <person name="Rajewski A."/>
            <person name="Carter-House D."/>
            <person name="Stajich J."/>
            <person name="Litt A."/>
        </authorList>
    </citation>
    <scope>NUCLEOTIDE SEQUENCE [LARGE SCALE GENOMIC DNA]</scope>
    <source>
        <strain evidence="3">AR-01</strain>
    </source>
</reference>
<comment type="caution">
    <text evidence="3">The sequence shown here is derived from an EMBL/GenBank/DDBJ whole genome shotgun (WGS) entry which is preliminary data.</text>
</comment>
<dbReference type="InterPro" id="IPR011990">
    <property type="entry name" value="TPR-like_helical_dom_sf"/>
</dbReference>
<evidence type="ECO:0000256" key="1">
    <source>
        <dbReference type="ARBA" id="ARBA00022737"/>
    </source>
</evidence>
<protein>
    <recommendedName>
        <fullName evidence="5">Pentatricopeptide repeat-containing protein</fullName>
    </recommendedName>
</protein>
<dbReference type="PANTHER" id="PTHR47926:SF347">
    <property type="entry name" value="PENTATRICOPEPTIDE REPEAT-CONTAINING PROTEIN"/>
    <property type="match status" value="1"/>
</dbReference>
<evidence type="ECO:0000313" key="4">
    <source>
        <dbReference type="Proteomes" id="UP000823775"/>
    </source>
</evidence>